<sequence length="135" mass="15423">MSNNATQTSLSQETLKSIDENNKLLREDALAARTHLTNLHLEKMFANDNSDVEYECLECYDHKKGELKIKGWIAYKEHQAGAHCSAGQRWECRKCGETFALYNQALRHLSPKTNTTMCIWLDLSPAEAQTTGYRK</sequence>
<evidence type="ECO:0000313" key="2">
    <source>
        <dbReference type="Proteomes" id="UP000245783"/>
    </source>
</evidence>
<dbReference type="InParanoid" id="A0A316VYP3"/>
<accession>A0A316VYP3</accession>
<dbReference type="OrthoDB" id="10342166at2759"/>
<dbReference type="GeneID" id="37037129"/>
<dbReference type="EMBL" id="KZ819412">
    <property type="protein sequence ID" value="PWN40595.1"/>
    <property type="molecule type" value="Genomic_DNA"/>
</dbReference>
<dbReference type="AlphaFoldDB" id="A0A316VYP3"/>
<evidence type="ECO:0000313" key="1">
    <source>
        <dbReference type="EMBL" id="PWN40595.1"/>
    </source>
</evidence>
<protein>
    <submittedName>
        <fullName evidence="1">Uncharacterized protein</fullName>
    </submittedName>
</protein>
<dbReference type="RefSeq" id="XP_025367755.1">
    <property type="nucleotide sequence ID" value="XM_025515259.1"/>
</dbReference>
<gene>
    <name evidence="1" type="ORF">IE81DRAFT_331507</name>
</gene>
<dbReference type="Proteomes" id="UP000245783">
    <property type="component" value="Unassembled WGS sequence"/>
</dbReference>
<reference evidence="1 2" key="1">
    <citation type="journal article" date="2018" name="Mol. Biol. Evol.">
        <title>Broad Genomic Sampling Reveals a Smut Pathogenic Ancestry of the Fungal Clade Ustilaginomycotina.</title>
        <authorList>
            <person name="Kijpornyongpan T."/>
            <person name="Mondo S.J."/>
            <person name="Barry K."/>
            <person name="Sandor L."/>
            <person name="Lee J."/>
            <person name="Lipzen A."/>
            <person name="Pangilinan J."/>
            <person name="LaButti K."/>
            <person name="Hainaut M."/>
            <person name="Henrissat B."/>
            <person name="Grigoriev I.V."/>
            <person name="Spatafora J.W."/>
            <person name="Aime M.C."/>
        </authorList>
    </citation>
    <scope>NUCLEOTIDE SEQUENCE [LARGE SCALE GENOMIC DNA]</scope>
    <source>
        <strain evidence="1 2">MCA 4658</strain>
    </source>
</reference>
<name>A0A316VYP3_9BASI</name>
<proteinExistence type="predicted"/>
<organism evidence="1 2">
    <name type="scientific">Ceraceosorus guamensis</name>
    <dbReference type="NCBI Taxonomy" id="1522189"/>
    <lineage>
        <taxon>Eukaryota</taxon>
        <taxon>Fungi</taxon>
        <taxon>Dikarya</taxon>
        <taxon>Basidiomycota</taxon>
        <taxon>Ustilaginomycotina</taxon>
        <taxon>Exobasidiomycetes</taxon>
        <taxon>Ceraceosorales</taxon>
        <taxon>Ceraceosoraceae</taxon>
        <taxon>Ceraceosorus</taxon>
    </lineage>
</organism>
<keyword evidence="2" id="KW-1185">Reference proteome</keyword>